<dbReference type="Gene3D" id="3.40.50.1360">
    <property type="match status" value="1"/>
</dbReference>
<reference evidence="6" key="1">
    <citation type="submission" date="2018-06" db="EMBL/GenBank/DDBJ databases">
        <authorList>
            <consortium name="Pathogen Informatics"/>
        </authorList>
    </citation>
    <scope>NUCLEOTIDE SEQUENCE [LARGE SCALE GENOMIC DNA]</scope>
    <source>
        <strain evidence="6">NCTC10132</strain>
    </source>
</reference>
<accession>A0A3B0QAB2</accession>
<dbReference type="InterPro" id="IPR006148">
    <property type="entry name" value="Glc/Gal-6P_isomerase"/>
</dbReference>
<keyword evidence="1 5" id="KW-0378">Hydrolase</keyword>
<dbReference type="GO" id="GO:0006043">
    <property type="term" value="P:glucosamine catabolic process"/>
    <property type="evidence" value="ECO:0007669"/>
    <property type="project" value="TreeGrafter"/>
</dbReference>
<dbReference type="RefSeq" id="WP_117275114.1">
    <property type="nucleotide sequence ID" value="NZ_LS991951.1"/>
</dbReference>
<keyword evidence="2" id="KW-0119">Carbohydrate metabolism</keyword>
<evidence type="ECO:0000256" key="2">
    <source>
        <dbReference type="ARBA" id="ARBA00023277"/>
    </source>
</evidence>
<name>A0A3B0QAB2_9BACT</name>
<dbReference type="EMBL" id="LS991951">
    <property type="protein sequence ID" value="SYV97111.1"/>
    <property type="molecule type" value="Genomic_DNA"/>
</dbReference>
<dbReference type="InterPro" id="IPR037171">
    <property type="entry name" value="NagB/RpiA_transferase-like"/>
</dbReference>
<evidence type="ECO:0000313" key="5">
    <source>
        <dbReference type="EMBL" id="SYV97111.1"/>
    </source>
</evidence>
<dbReference type="KEGG" id="medw:NCTC10132_00470"/>
<evidence type="ECO:0000256" key="3">
    <source>
        <dbReference type="NCBIfam" id="TIGR00502"/>
    </source>
</evidence>
<dbReference type="EC" id="3.5.99.6" evidence="3"/>
<feature type="domain" description="Glucosamine/galactosamine-6-phosphate isomerase" evidence="4">
    <location>
        <begin position="13"/>
        <end position="225"/>
    </location>
</feature>
<gene>
    <name evidence="5" type="primary">MCYN0222</name>
    <name evidence="5" type="ORF">NCTC10132_00470</name>
</gene>
<evidence type="ECO:0000256" key="1">
    <source>
        <dbReference type="ARBA" id="ARBA00022801"/>
    </source>
</evidence>
<dbReference type="Proteomes" id="UP000257559">
    <property type="component" value="Chromosome"/>
</dbReference>
<dbReference type="InterPro" id="IPR004547">
    <property type="entry name" value="Glucosamine6P_isomerase"/>
</dbReference>
<dbReference type="SUPFAM" id="SSF100950">
    <property type="entry name" value="NagB/RpiA/CoA transferase-like"/>
    <property type="match status" value="1"/>
</dbReference>
<organism evidence="5 6">
    <name type="scientific">Mycoplasmopsis edwardii</name>
    <dbReference type="NCBI Taxonomy" id="53558"/>
    <lineage>
        <taxon>Bacteria</taxon>
        <taxon>Bacillati</taxon>
        <taxon>Mycoplasmatota</taxon>
        <taxon>Mycoplasmoidales</taxon>
        <taxon>Metamycoplasmataceae</taxon>
        <taxon>Mycoplasmopsis</taxon>
    </lineage>
</organism>
<dbReference type="GO" id="GO:0005975">
    <property type="term" value="P:carbohydrate metabolic process"/>
    <property type="evidence" value="ECO:0007669"/>
    <property type="project" value="InterPro"/>
</dbReference>
<keyword evidence="6" id="KW-1185">Reference proteome</keyword>
<dbReference type="GO" id="GO:0005737">
    <property type="term" value="C:cytoplasm"/>
    <property type="evidence" value="ECO:0007669"/>
    <property type="project" value="TreeGrafter"/>
</dbReference>
<dbReference type="NCBIfam" id="TIGR00502">
    <property type="entry name" value="nagB"/>
    <property type="match status" value="1"/>
</dbReference>
<dbReference type="GO" id="GO:0004342">
    <property type="term" value="F:glucosamine-6-phosphate deaminase activity"/>
    <property type="evidence" value="ECO:0007669"/>
    <property type="project" value="UniProtKB-UniRule"/>
</dbReference>
<dbReference type="GO" id="GO:0006046">
    <property type="term" value="P:N-acetylglucosamine catabolic process"/>
    <property type="evidence" value="ECO:0007669"/>
    <property type="project" value="UniProtKB-UniRule"/>
</dbReference>
<dbReference type="PANTHER" id="PTHR11280:SF5">
    <property type="entry name" value="GLUCOSAMINE-6-PHOSPHATE ISOMERASE"/>
    <property type="match status" value="1"/>
</dbReference>
<dbReference type="GO" id="GO:0019262">
    <property type="term" value="P:N-acetylneuraminate catabolic process"/>
    <property type="evidence" value="ECO:0007669"/>
    <property type="project" value="TreeGrafter"/>
</dbReference>
<sequence length="246" mass="27476">MKVLIKPNTQVQAEFAANLIKEEILAKPDLKICFATGNSPIKTYQELIKMNKNKDVSFSKVTSFNLDEYVGIQKENKCSYHYFMHKTLFDYIDINKANINLPNGIGNIVDNSNKYEALIKEKGGIDLMILGIGKNAHIAFNEPGSLPTERTREVKLTKSTIDANKIYFDSENDVPKTAISMGIKTILEAKKIILLADGESKAKALFDTIFGEVSPEIPSSYLKTHPDVTLIVDESSAKMILEKVKK</sequence>
<dbReference type="PANTHER" id="PTHR11280">
    <property type="entry name" value="GLUCOSAMINE-6-PHOSPHATE ISOMERASE"/>
    <property type="match status" value="1"/>
</dbReference>
<dbReference type="GO" id="GO:0042802">
    <property type="term" value="F:identical protein binding"/>
    <property type="evidence" value="ECO:0007669"/>
    <property type="project" value="TreeGrafter"/>
</dbReference>
<protein>
    <recommendedName>
        <fullName evidence="3">Glucosamine-6-phosphate deaminase</fullName>
        <ecNumber evidence="3">3.5.99.6</ecNumber>
    </recommendedName>
</protein>
<dbReference type="Pfam" id="PF01182">
    <property type="entry name" value="Glucosamine_iso"/>
    <property type="match status" value="1"/>
</dbReference>
<proteinExistence type="predicted"/>
<dbReference type="AlphaFoldDB" id="A0A3B0QAB2"/>
<evidence type="ECO:0000313" key="6">
    <source>
        <dbReference type="Proteomes" id="UP000257559"/>
    </source>
</evidence>
<dbReference type="CDD" id="cd01399">
    <property type="entry name" value="GlcN6P_deaminase"/>
    <property type="match status" value="1"/>
</dbReference>
<evidence type="ECO:0000259" key="4">
    <source>
        <dbReference type="Pfam" id="PF01182"/>
    </source>
</evidence>
<dbReference type="OrthoDB" id="9791139at2"/>